<feature type="transmembrane region" description="Helical" evidence="8">
    <location>
        <begin position="373"/>
        <end position="393"/>
    </location>
</feature>
<dbReference type="eggNOG" id="COG1807">
    <property type="taxonomic scope" value="Bacteria"/>
</dbReference>
<reference evidence="10 11" key="1">
    <citation type="submission" date="2008-07" db="EMBL/GenBank/DDBJ databases">
        <authorList>
            <person name="Tandeau de Marsac N."/>
            <person name="Ferriera S."/>
            <person name="Johnson J."/>
            <person name="Kravitz S."/>
            <person name="Beeson K."/>
            <person name="Sutton G."/>
            <person name="Rogers Y.-H."/>
            <person name="Friedman R."/>
            <person name="Frazier M."/>
            <person name="Venter J.C."/>
        </authorList>
    </citation>
    <scope>NUCLEOTIDE SEQUENCE [LARGE SCALE GENOMIC DNA]</scope>
    <source>
        <strain evidence="10 11">PCC 7420</strain>
    </source>
</reference>
<dbReference type="InterPro" id="IPR038731">
    <property type="entry name" value="RgtA/B/C-like"/>
</dbReference>
<protein>
    <submittedName>
        <fullName evidence="10">Dolichyl-phosphate-mannose-protein mannosyltransferase</fullName>
        <ecNumber evidence="10">2.4.1.109</ecNumber>
    </submittedName>
</protein>
<evidence type="ECO:0000313" key="11">
    <source>
        <dbReference type="Proteomes" id="UP000003835"/>
    </source>
</evidence>
<evidence type="ECO:0000256" key="5">
    <source>
        <dbReference type="ARBA" id="ARBA00022692"/>
    </source>
</evidence>
<evidence type="ECO:0000256" key="6">
    <source>
        <dbReference type="ARBA" id="ARBA00022989"/>
    </source>
</evidence>
<dbReference type="OrthoDB" id="9810951at2"/>
<feature type="transmembrane region" description="Helical" evidence="8">
    <location>
        <begin position="400"/>
        <end position="422"/>
    </location>
</feature>
<dbReference type="GO" id="GO:0009103">
    <property type="term" value="P:lipopolysaccharide biosynthetic process"/>
    <property type="evidence" value="ECO:0007669"/>
    <property type="project" value="UniProtKB-ARBA"/>
</dbReference>
<dbReference type="Pfam" id="PF13231">
    <property type="entry name" value="PMT_2"/>
    <property type="match status" value="1"/>
</dbReference>
<feature type="transmembrane region" description="Helical" evidence="8">
    <location>
        <begin position="208"/>
        <end position="226"/>
    </location>
</feature>
<feature type="domain" description="Glycosyltransferase RgtA/B/C/D-like" evidence="9">
    <location>
        <begin position="68"/>
        <end position="216"/>
    </location>
</feature>
<evidence type="ECO:0000256" key="4">
    <source>
        <dbReference type="ARBA" id="ARBA00022679"/>
    </source>
</evidence>
<dbReference type="EC" id="2.4.1.109" evidence="10"/>
<dbReference type="Proteomes" id="UP000003835">
    <property type="component" value="Unassembled WGS sequence"/>
</dbReference>
<accession>B4VXQ0</accession>
<organism evidence="10 11">
    <name type="scientific">Coleofasciculus chthonoplastes PCC 7420</name>
    <dbReference type="NCBI Taxonomy" id="118168"/>
    <lineage>
        <taxon>Bacteria</taxon>
        <taxon>Bacillati</taxon>
        <taxon>Cyanobacteriota</taxon>
        <taxon>Cyanophyceae</taxon>
        <taxon>Coleofasciculales</taxon>
        <taxon>Coleofasciculaceae</taxon>
        <taxon>Coleofasciculus</taxon>
    </lineage>
</organism>
<keyword evidence="11" id="KW-1185">Reference proteome</keyword>
<comment type="subcellular location">
    <subcellularLocation>
        <location evidence="1">Cell membrane</location>
        <topology evidence="1">Multi-pass membrane protein</topology>
    </subcellularLocation>
</comment>
<dbReference type="EMBL" id="DS989858">
    <property type="protein sequence ID" value="EDX73284.1"/>
    <property type="molecule type" value="Genomic_DNA"/>
</dbReference>
<sequence length="515" mass="58089">MAKRRLNFTNNHWLIGFFLAAFFLGSISLGNVPLRDWDEGTRALIAREIYRTGNWLHPTLQGEPYLLKPPLMDWLIALSYKFWGIGEFTTRLPGAFLSACSVPLLYLLGRDVFAQRLPAILAASVYLTLLPVVRHGRLAMLDGTVVLFFLLLLLCLLKARQDKRWAVGIVISLGLITLTKGILVILLGAIAFGFLLADRQWTQLKSPYFWLGILLGSTPAIAWYAVQWQYYGETFWQVHFQAQGLNRISESVEGNKGAPWYYLLELLKYSFPWFLFWLGGLGLAWHHRQRSWGKLVLIGTIGYLGAISLMGTKLPWYIMPFYPFFALAVGMYLAQLWQKSKHYPQVLVWLLGLMAVAGVGGCVYFILADPQPVLIIMGVVVALTMGLAAWQVYQYNRQFIPILLGGTYLALLLLMMSTSWVWELNEAFAVKPVAQLIQEHTPPDTVIYTSFGYRRPSLDFYSDRQVIPADTTALKQLASTSAYLLVDESTLAGLPIRDRVILGSSEGFTLIAILD</sequence>
<dbReference type="HOGENOM" id="CLU_019200_4_0_3"/>
<evidence type="ECO:0000259" key="9">
    <source>
        <dbReference type="Pfam" id="PF13231"/>
    </source>
</evidence>
<keyword evidence="3 10" id="KW-0328">Glycosyltransferase</keyword>
<proteinExistence type="predicted"/>
<dbReference type="STRING" id="118168.MC7420_1080"/>
<feature type="transmembrane region" description="Helical" evidence="8">
    <location>
        <begin position="165"/>
        <end position="196"/>
    </location>
</feature>
<dbReference type="AlphaFoldDB" id="B4VXQ0"/>
<dbReference type="GO" id="GO:0005886">
    <property type="term" value="C:plasma membrane"/>
    <property type="evidence" value="ECO:0007669"/>
    <property type="project" value="UniProtKB-SubCell"/>
</dbReference>
<dbReference type="GO" id="GO:0004169">
    <property type="term" value="F:dolichyl-phosphate-mannose-protein mannosyltransferase activity"/>
    <property type="evidence" value="ECO:0007669"/>
    <property type="project" value="UniProtKB-EC"/>
</dbReference>
<evidence type="ECO:0000256" key="2">
    <source>
        <dbReference type="ARBA" id="ARBA00022475"/>
    </source>
</evidence>
<dbReference type="RefSeq" id="WP_006103341.1">
    <property type="nucleotide sequence ID" value="NZ_DS989858.1"/>
</dbReference>
<evidence type="ECO:0000256" key="7">
    <source>
        <dbReference type="ARBA" id="ARBA00023136"/>
    </source>
</evidence>
<dbReference type="GO" id="GO:0010041">
    <property type="term" value="P:response to iron(III) ion"/>
    <property type="evidence" value="ECO:0007669"/>
    <property type="project" value="TreeGrafter"/>
</dbReference>
<keyword evidence="6 8" id="KW-1133">Transmembrane helix</keyword>
<feature type="transmembrane region" description="Helical" evidence="8">
    <location>
        <begin position="346"/>
        <end position="367"/>
    </location>
</feature>
<feature type="transmembrane region" description="Helical" evidence="8">
    <location>
        <begin position="292"/>
        <end position="310"/>
    </location>
</feature>
<feature type="transmembrane region" description="Helical" evidence="8">
    <location>
        <begin position="113"/>
        <end position="133"/>
    </location>
</feature>
<keyword evidence="5 8" id="KW-0812">Transmembrane</keyword>
<feature type="transmembrane region" description="Helical" evidence="8">
    <location>
        <begin position="316"/>
        <end position="334"/>
    </location>
</feature>
<dbReference type="PANTHER" id="PTHR33908">
    <property type="entry name" value="MANNOSYLTRANSFERASE YKCB-RELATED"/>
    <property type="match status" value="1"/>
</dbReference>
<evidence type="ECO:0000256" key="1">
    <source>
        <dbReference type="ARBA" id="ARBA00004651"/>
    </source>
</evidence>
<dbReference type="GO" id="GO:0016763">
    <property type="term" value="F:pentosyltransferase activity"/>
    <property type="evidence" value="ECO:0007669"/>
    <property type="project" value="TreeGrafter"/>
</dbReference>
<evidence type="ECO:0000256" key="3">
    <source>
        <dbReference type="ARBA" id="ARBA00022676"/>
    </source>
</evidence>
<keyword evidence="7 8" id="KW-0472">Membrane</keyword>
<dbReference type="InterPro" id="IPR050297">
    <property type="entry name" value="LipidA_mod_glycosyltrf_83"/>
</dbReference>
<dbReference type="PANTHER" id="PTHR33908:SF3">
    <property type="entry name" value="UNDECAPRENYL PHOSPHATE-ALPHA-4-AMINO-4-DEOXY-L-ARABINOSE ARABINOSYL TRANSFERASE"/>
    <property type="match status" value="1"/>
</dbReference>
<keyword evidence="4 10" id="KW-0808">Transferase</keyword>
<name>B4VXQ0_9CYAN</name>
<gene>
    <name evidence="10" type="ORF">MC7420_1080</name>
</gene>
<feature type="transmembrane region" description="Helical" evidence="8">
    <location>
        <begin position="140"/>
        <end position="159"/>
    </location>
</feature>
<evidence type="ECO:0000256" key="8">
    <source>
        <dbReference type="SAM" id="Phobius"/>
    </source>
</evidence>
<evidence type="ECO:0000313" key="10">
    <source>
        <dbReference type="EMBL" id="EDX73284.1"/>
    </source>
</evidence>
<keyword evidence="2" id="KW-1003">Cell membrane</keyword>